<protein>
    <submittedName>
        <fullName evidence="6">Glycosyltransferase family 2 protein</fullName>
    </submittedName>
</protein>
<dbReference type="SUPFAM" id="SSF53448">
    <property type="entry name" value="Nucleotide-diphospho-sugar transferases"/>
    <property type="match status" value="1"/>
</dbReference>
<accession>A0AAJ5RE67</accession>
<dbReference type="GO" id="GO:0016757">
    <property type="term" value="F:glycosyltransferase activity"/>
    <property type="evidence" value="ECO:0007669"/>
    <property type="project" value="UniProtKB-KW"/>
</dbReference>
<dbReference type="CDD" id="cd04186">
    <property type="entry name" value="GT_2_like_c"/>
    <property type="match status" value="1"/>
</dbReference>
<dbReference type="EMBL" id="CP117683">
    <property type="protein sequence ID" value="WDC91516.1"/>
    <property type="molecule type" value="Genomic_DNA"/>
</dbReference>
<gene>
    <name evidence="6" type="ORF">PSR33_04780</name>
</gene>
<evidence type="ECO:0000256" key="2">
    <source>
        <dbReference type="ARBA" id="ARBA00006739"/>
    </source>
</evidence>
<keyword evidence="3" id="KW-0328">Glycosyltransferase</keyword>
<reference evidence="6" key="1">
    <citation type="submission" date="2023-02" db="EMBL/GenBank/DDBJ databases">
        <title>Complete genome sequence of Lactobacillus curvatus CACC879 isolated from Pig feces.</title>
        <authorList>
            <person name="Park S."/>
            <person name="Park M.A."/>
            <person name="Kim D.-H."/>
            <person name="Kim Y."/>
        </authorList>
    </citation>
    <scope>NUCLEOTIDE SEQUENCE</scope>
    <source>
        <strain evidence="6">CACC879</strain>
    </source>
</reference>
<dbReference type="AlphaFoldDB" id="A0AAJ5RE67"/>
<dbReference type="PANTHER" id="PTHR43179">
    <property type="entry name" value="RHAMNOSYLTRANSFERASE WBBL"/>
    <property type="match status" value="1"/>
</dbReference>
<keyword evidence="4" id="KW-0808">Transferase</keyword>
<dbReference type="InterPro" id="IPR001173">
    <property type="entry name" value="Glyco_trans_2-like"/>
</dbReference>
<comment type="similarity">
    <text evidence="2">Belongs to the glycosyltransferase 2 family.</text>
</comment>
<dbReference type="InterPro" id="IPR029044">
    <property type="entry name" value="Nucleotide-diphossugar_trans"/>
</dbReference>
<organism evidence="6 7">
    <name type="scientific">Latilactobacillus curvatus</name>
    <name type="common">Lactobacillus curvatus</name>
    <dbReference type="NCBI Taxonomy" id="28038"/>
    <lineage>
        <taxon>Bacteria</taxon>
        <taxon>Bacillati</taxon>
        <taxon>Bacillota</taxon>
        <taxon>Bacilli</taxon>
        <taxon>Lactobacillales</taxon>
        <taxon>Lactobacillaceae</taxon>
        <taxon>Latilactobacillus</taxon>
    </lineage>
</organism>
<feature type="domain" description="Glycosyltransferase 2-like" evidence="5">
    <location>
        <begin position="10"/>
        <end position="180"/>
    </location>
</feature>
<sequence length="299" mass="34066">MTIIKPRVAVIILNYNNPTDTISCLQNIREIDYDNFQTIIIDNHSTDDSVSRIKDALLPSELFIKAPINKGYAAGNNLGIKKMQNQGTDYFCILNNDVEVSPNFLDILVTKMTENPNLGIVGPKICDFDNRDLVQATGSIVDMNFGRATELNKNQPVREVASEVISCDYVGGACMVVRSKVIEQVGLIPEDYFLFYEENEWCAKVKQAGYQIACVTDATVYHKGSHTINQISGLSEYFMYRNLVIFVNRNGSFKNRMIFLTYFIGFCFKSLLFKKHGGRFFCYFWDAITGVNRYQYLQK</sequence>
<evidence type="ECO:0000313" key="6">
    <source>
        <dbReference type="EMBL" id="WDC91516.1"/>
    </source>
</evidence>
<evidence type="ECO:0000256" key="1">
    <source>
        <dbReference type="ARBA" id="ARBA00004776"/>
    </source>
</evidence>
<evidence type="ECO:0000313" key="7">
    <source>
        <dbReference type="Proteomes" id="UP001215533"/>
    </source>
</evidence>
<evidence type="ECO:0000259" key="5">
    <source>
        <dbReference type="Pfam" id="PF00535"/>
    </source>
</evidence>
<dbReference type="PANTHER" id="PTHR43179:SF12">
    <property type="entry name" value="GALACTOFURANOSYLTRANSFERASE GLFT2"/>
    <property type="match status" value="1"/>
</dbReference>
<dbReference type="RefSeq" id="WP_273960014.1">
    <property type="nucleotide sequence ID" value="NZ_JAUJFQ010000053.1"/>
</dbReference>
<evidence type="ECO:0000256" key="4">
    <source>
        <dbReference type="ARBA" id="ARBA00022679"/>
    </source>
</evidence>
<proteinExistence type="inferred from homology"/>
<name>A0AAJ5RE67_LATCU</name>
<dbReference type="Gene3D" id="3.90.550.10">
    <property type="entry name" value="Spore Coat Polysaccharide Biosynthesis Protein SpsA, Chain A"/>
    <property type="match status" value="1"/>
</dbReference>
<evidence type="ECO:0000256" key="3">
    <source>
        <dbReference type="ARBA" id="ARBA00022676"/>
    </source>
</evidence>
<comment type="pathway">
    <text evidence="1">Cell wall biogenesis; cell wall polysaccharide biosynthesis.</text>
</comment>
<dbReference type="Proteomes" id="UP001215533">
    <property type="component" value="Chromosome"/>
</dbReference>
<dbReference type="Pfam" id="PF00535">
    <property type="entry name" value="Glycos_transf_2"/>
    <property type="match status" value="1"/>
</dbReference>